<evidence type="ECO:0000313" key="3">
    <source>
        <dbReference type="Proteomes" id="UP000095287"/>
    </source>
</evidence>
<dbReference type="AlphaFoldDB" id="A0A1I8AIL2"/>
<keyword evidence="3" id="KW-1185">Reference proteome</keyword>
<evidence type="ECO:0000259" key="2">
    <source>
        <dbReference type="Pfam" id="PF19281"/>
    </source>
</evidence>
<accession>A0A1I8AIL2</accession>
<protein>
    <submittedName>
        <fullName evidence="4">PHYHIP_C domain-containing protein</fullName>
    </submittedName>
</protein>
<dbReference type="PANTHER" id="PTHR15698">
    <property type="entry name" value="PROTEIN CBG15099"/>
    <property type="match status" value="1"/>
</dbReference>
<evidence type="ECO:0000256" key="1">
    <source>
        <dbReference type="SAM" id="MobiDB-lite"/>
    </source>
</evidence>
<name>A0A1I8AIL2_9BILA</name>
<organism evidence="3 4">
    <name type="scientific">Steinernema glaseri</name>
    <dbReference type="NCBI Taxonomy" id="37863"/>
    <lineage>
        <taxon>Eukaryota</taxon>
        <taxon>Metazoa</taxon>
        <taxon>Ecdysozoa</taxon>
        <taxon>Nematoda</taxon>
        <taxon>Chromadorea</taxon>
        <taxon>Rhabditida</taxon>
        <taxon>Tylenchina</taxon>
        <taxon>Panagrolaimomorpha</taxon>
        <taxon>Strongyloidoidea</taxon>
        <taxon>Steinernematidae</taxon>
        <taxon>Steinernema</taxon>
    </lineage>
</organism>
<dbReference type="PANTHER" id="PTHR15698:SF4">
    <property type="entry name" value="PHYTANOYL-COA HYDROXYLASE-INTERACTING PROTEIN-LIKE C-TERMINAL DOMAIN-CONTAINING PROTEIN"/>
    <property type="match status" value="1"/>
</dbReference>
<dbReference type="Pfam" id="PF19281">
    <property type="entry name" value="PHYHIP_C"/>
    <property type="match status" value="1"/>
</dbReference>
<feature type="region of interest" description="Disordered" evidence="1">
    <location>
        <begin position="367"/>
        <end position="416"/>
    </location>
</feature>
<sequence length="416" mass="46905">MDTFEDDLRSGLPEHVDRESYSFTLRNEFPSGPHFESFPRISFDYNVSALECGIRWKLSQLTDDSQLSTSKYRFEVTDETSTVVRTTLPSSEHGYYLPTVPGAAYDVHITLVTRSGEILAKGNGSFRAVFSREEIQKLYQKALENLRDPPRPFFALYRCKPKRYFDEVHEKYGGVMRPYLKDNNGQAASPINGAIQGIFFATRLLADGSIPPASPFGEVRMLVPAFAMLNPDIMNFYFSDYYCNYSVHYLTIVVTLKDSETDKFCLQRLIPLPTDNPFLRIERVPNCDDSTPPGYRYRYFVNQQVWVELYFTEPVSLSMGKFSLISVIGSGSSTSGGLPHNKECTVCNLYPVKGLAADKRLPVPAPYSNIDPNGGIARTEAARQEAEKEEPRSNDSVSDLADQLARIHTEIPSHVS</sequence>
<dbReference type="InterPro" id="IPR045545">
    <property type="entry name" value="PHYIP/PHIPL_C"/>
</dbReference>
<feature type="domain" description="Phytanoyl-CoA hydroxylase-interacting protein-like C-terminal" evidence="2">
    <location>
        <begin position="131"/>
        <end position="349"/>
    </location>
</feature>
<proteinExistence type="predicted"/>
<feature type="compositionally biased region" description="Basic and acidic residues" evidence="1">
    <location>
        <begin position="405"/>
        <end position="416"/>
    </location>
</feature>
<dbReference type="WBParaSite" id="L893_g5839.t1">
    <property type="protein sequence ID" value="L893_g5839.t1"/>
    <property type="gene ID" value="L893_g5839"/>
</dbReference>
<dbReference type="InterPro" id="IPR042868">
    <property type="entry name" value="PHYHIP/PHYHIPL"/>
</dbReference>
<dbReference type="GO" id="GO:0005737">
    <property type="term" value="C:cytoplasm"/>
    <property type="evidence" value="ECO:0007669"/>
    <property type="project" value="TreeGrafter"/>
</dbReference>
<dbReference type="Proteomes" id="UP000095287">
    <property type="component" value="Unplaced"/>
</dbReference>
<evidence type="ECO:0000313" key="4">
    <source>
        <dbReference type="WBParaSite" id="L893_g5839.t1"/>
    </source>
</evidence>
<reference evidence="4" key="1">
    <citation type="submission" date="2016-11" db="UniProtKB">
        <authorList>
            <consortium name="WormBaseParasite"/>
        </authorList>
    </citation>
    <scope>IDENTIFICATION</scope>
</reference>
<feature type="compositionally biased region" description="Basic and acidic residues" evidence="1">
    <location>
        <begin position="380"/>
        <end position="393"/>
    </location>
</feature>